<dbReference type="Proteomes" id="UP000029120">
    <property type="component" value="Unassembled WGS sequence"/>
</dbReference>
<protein>
    <submittedName>
        <fullName evidence="2">Uncharacterized protein</fullName>
    </submittedName>
</protein>
<sequence>MGGNGKSQRGRGPKIGGGVRTRGGASRVNAGRPTMQAVPTNGGDVPVNTGKHQDGDTRQAGTKRPAADALLSLNRGKAPAVDRGKGHAEDRGKGLALDRGKDICTTLTPSSAALPAANKTVEASPRSVRSRANEDLSPRGSIPRHVGDQGTSSNASNRSSQDIVSVNRTTLPIQYGPSIEPRLRLQRSAFPHRQHSPPWVEMPMAEEEHVQPQPVDNPGAGLENFDQQLEDLLHLPGRENLTFLSPHPVSGKRTLWFVRDKTRLSRDIGGILRRKFDKAYFN</sequence>
<evidence type="ECO:0000313" key="3">
    <source>
        <dbReference type="Proteomes" id="UP000029120"/>
    </source>
</evidence>
<reference evidence="3" key="1">
    <citation type="journal article" date="2015" name="Nat. Plants">
        <title>Genome expansion of Arabis alpina linked with retrotransposition and reduced symmetric DNA methylation.</title>
        <authorList>
            <person name="Willing E.M."/>
            <person name="Rawat V."/>
            <person name="Mandakova T."/>
            <person name="Maumus F."/>
            <person name="James G.V."/>
            <person name="Nordstroem K.J."/>
            <person name="Becker C."/>
            <person name="Warthmann N."/>
            <person name="Chica C."/>
            <person name="Szarzynska B."/>
            <person name="Zytnicki M."/>
            <person name="Albani M.C."/>
            <person name="Kiefer C."/>
            <person name="Bergonzi S."/>
            <person name="Castaings L."/>
            <person name="Mateos J.L."/>
            <person name="Berns M.C."/>
            <person name="Bujdoso N."/>
            <person name="Piofczyk T."/>
            <person name="de Lorenzo L."/>
            <person name="Barrero-Sicilia C."/>
            <person name="Mateos I."/>
            <person name="Piednoel M."/>
            <person name="Hagmann J."/>
            <person name="Chen-Min-Tao R."/>
            <person name="Iglesias-Fernandez R."/>
            <person name="Schuster S.C."/>
            <person name="Alonso-Blanco C."/>
            <person name="Roudier F."/>
            <person name="Carbonero P."/>
            <person name="Paz-Ares J."/>
            <person name="Davis S.J."/>
            <person name="Pecinka A."/>
            <person name="Quesneville H."/>
            <person name="Colot V."/>
            <person name="Lysak M.A."/>
            <person name="Weigel D."/>
            <person name="Coupland G."/>
            <person name="Schneeberger K."/>
        </authorList>
    </citation>
    <scope>NUCLEOTIDE SEQUENCE [LARGE SCALE GENOMIC DNA]</scope>
    <source>
        <strain evidence="3">cv. Pajares</strain>
    </source>
</reference>
<dbReference type="Gramene" id="KFK23053">
    <property type="protein sequence ID" value="KFK23053"/>
    <property type="gene ID" value="AALP_AAs51685U000100"/>
</dbReference>
<organism evidence="2 3">
    <name type="scientific">Arabis alpina</name>
    <name type="common">Alpine rock-cress</name>
    <dbReference type="NCBI Taxonomy" id="50452"/>
    <lineage>
        <taxon>Eukaryota</taxon>
        <taxon>Viridiplantae</taxon>
        <taxon>Streptophyta</taxon>
        <taxon>Embryophyta</taxon>
        <taxon>Tracheophyta</taxon>
        <taxon>Spermatophyta</taxon>
        <taxon>Magnoliopsida</taxon>
        <taxon>eudicotyledons</taxon>
        <taxon>Gunneridae</taxon>
        <taxon>Pentapetalae</taxon>
        <taxon>rosids</taxon>
        <taxon>malvids</taxon>
        <taxon>Brassicales</taxon>
        <taxon>Brassicaceae</taxon>
        <taxon>Arabideae</taxon>
        <taxon>Arabis</taxon>
    </lineage>
</organism>
<name>A0A087FZK1_ARAAL</name>
<feature type="region of interest" description="Disordered" evidence="1">
    <location>
        <begin position="1"/>
        <end position="68"/>
    </location>
</feature>
<feature type="region of interest" description="Disordered" evidence="1">
    <location>
        <begin position="75"/>
        <end position="94"/>
    </location>
</feature>
<gene>
    <name evidence="2" type="ORF">AALP_AAs51685U000100</name>
</gene>
<feature type="non-terminal residue" evidence="2">
    <location>
        <position position="282"/>
    </location>
</feature>
<accession>A0A087FZK1</accession>
<feature type="compositionally biased region" description="Basic and acidic residues" evidence="1">
    <location>
        <begin position="80"/>
        <end position="94"/>
    </location>
</feature>
<feature type="region of interest" description="Disordered" evidence="1">
    <location>
        <begin position="114"/>
        <end position="169"/>
    </location>
</feature>
<dbReference type="AlphaFoldDB" id="A0A087FZK1"/>
<proteinExistence type="predicted"/>
<dbReference type="EMBL" id="KL982965">
    <property type="protein sequence ID" value="KFK23053.1"/>
    <property type="molecule type" value="Genomic_DNA"/>
</dbReference>
<evidence type="ECO:0000313" key="2">
    <source>
        <dbReference type="EMBL" id="KFK23053.1"/>
    </source>
</evidence>
<keyword evidence="3" id="KW-1185">Reference proteome</keyword>
<feature type="compositionally biased region" description="Polar residues" evidence="1">
    <location>
        <begin position="149"/>
        <end position="169"/>
    </location>
</feature>
<evidence type="ECO:0000256" key="1">
    <source>
        <dbReference type="SAM" id="MobiDB-lite"/>
    </source>
</evidence>